<organism evidence="1 2">
    <name type="scientific">Leptidea sinapis</name>
    <dbReference type="NCBI Taxonomy" id="189913"/>
    <lineage>
        <taxon>Eukaryota</taxon>
        <taxon>Metazoa</taxon>
        <taxon>Ecdysozoa</taxon>
        <taxon>Arthropoda</taxon>
        <taxon>Hexapoda</taxon>
        <taxon>Insecta</taxon>
        <taxon>Pterygota</taxon>
        <taxon>Neoptera</taxon>
        <taxon>Endopterygota</taxon>
        <taxon>Lepidoptera</taxon>
        <taxon>Glossata</taxon>
        <taxon>Ditrysia</taxon>
        <taxon>Papilionoidea</taxon>
        <taxon>Pieridae</taxon>
        <taxon>Dismorphiinae</taxon>
        <taxon>Leptidea</taxon>
    </lineage>
</organism>
<evidence type="ECO:0000313" key="2">
    <source>
        <dbReference type="Proteomes" id="UP000324832"/>
    </source>
</evidence>
<reference evidence="1 2" key="1">
    <citation type="submission" date="2017-07" db="EMBL/GenBank/DDBJ databases">
        <authorList>
            <person name="Talla V."/>
            <person name="Backstrom N."/>
        </authorList>
    </citation>
    <scope>NUCLEOTIDE SEQUENCE [LARGE SCALE GENOMIC DNA]</scope>
</reference>
<gene>
    <name evidence="1" type="ORF">LSINAPIS_LOCUS11791</name>
</gene>
<keyword evidence="2" id="KW-1185">Reference proteome</keyword>
<proteinExistence type="predicted"/>
<dbReference type="AlphaFoldDB" id="A0A5E4QUR4"/>
<protein>
    <submittedName>
        <fullName evidence="1">Uncharacterized protein</fullName>
    </submittedName>
</protein>
<accession>A0A5E4QUR4</accession>
<evidence type="ECO:0000313" key="1">
    <source>
        <dbReference type="EMBL" id="VVD01344.1"/>
    </source>
</evidence>
<dbReference type="EMBL" id="FZQP02005310">
    <property type="protein sequence ID" value="VVD01344.1"/>
    <property type="molecule type" value="Genomic_DNA"/>
</dbReference>
<dbReference type="Proteomes" id="UP000324832">
    <property type="component" value="Unassembled WGS sequence"/>
</dbReference>
<name>A0A5E4QUR4_9NEOP</name>
<sequence length="446" mass="50032">MLNNRVNVEMTDPEISGDIDGFVLGTLLNTELSGSGTIRLSQLLDMYYSERNGVFNPDRRACNRRQLSQDFIDRSTLVEETYAFTAALDTNMPLRGTIVGGISDLVNSAVTNFQSYTIVDSTWQYQTIYPAISYLLDSIEVGKYGSSVTLLNAFNGDVVVNKTFSLADFHSNYTQAVHQNILLFLLNAGNIQNNQQTLEQARMLNETVPDLRIFFATSSNQFDNLWNLVRDMHNDIRVISLNSDGTNVASIMSPVLQRIQSVGRRIVNSNCGSVYDSQSESGIRQFDDYLEPGYTNYYSISPNYFFRNHDNRKVRISRTGAGVGSLIICQSRTDPMPRQNTTTSSADENAIICQTLATGSVEISLRGACDNYWRIVECPFFFISVQSSVAATTTLSSTCTERACRFPYNIRYQVQIEDFGCFSHAGRFNLSFSLIISAILFYLLKL</sequence>